<dbReference type="NCBIfam" id="NF040521">
    <property type="entry name" value="C45_proenzyme"/>
    <property type="match status" value="1"/>
</dbReference>
<dbReference type="Pfam" id="PF03417">
    <property type="entry name" value="AAT"/>
    <property type="match status" value="1"/>
</dbReference>
<keyword evidence="2" id="KW-0378">Hydrolase</keyword>
<feature type="domain" description="Peptidase C45 hydrolase" evidence="1">
    <location>
        <begin position="104"/>
        <end position="310"/>
    </location>
</feature>
<accession>A0ABS2RAF1</accession>
<dbReference type="InterPro" id="IPR005079">
    <property type="entry name" value="Peptidase_C45_hydrolase"/>
</dbReference>
<gene>
    <name evidence="2" type="ORF">JOC94_003150</name>
</gene>
<comment type="caution">
    <text evidence="2">The sequence shown here is derived from an EMBL/GenBank/DDBJ whole genome shotgun (WGS) entry which is preliminary data.</text>
</comment>
<name>A0ABS2RAF1_9BACI</name>
<dbReference type="EMBL" id="JAFBFH010000022">
    <property type="protein sequence ID" value="MBM7716139.1"/>
    <property type="molecule type" value="Genomic_DNA"/>
</dbReference>
<dbReference type="CDD" id="cd01935">
    <property type="entry name" value="Ntn_CGH_like"/>
    <property type="match status" value="1"/>
</dbReference>
<dbReference type="PANTHER" id="PTHR34180:SF1">
    <property type="entry name" value="BETA-ALANYL-DOPAMINE_CARCININE HYDROLASE"/>
    <property type="match status" value="1"/>
</dbReference>
<evidence type="ECO:0000259" key="1">
    <source>
        <dbReference type="Pfam" id="PF03417"/>
    </source>
</evidence>
<dbReference type="Gene3D" id="3.60.60.10">
    <property type="entry name" value="Penicillin V Acylase, Chain A"/>
    <property type="match status" value="1"/>
</dbReference>
<dbReference type="InterPro" id="IPR047794">
    <property type="entry name" value="C45_proenzyme-like"/>
</dbReference>
<dbReference type="InterPro" id="IPR029055">
    <property type="entry name" value="Ntn_hydrolases_N"/>
</dbReference>
<organism evidence="2 3">
    <name type="scientific">Siminovitchia thermophila</name>
    <dbReference type="NCBI Taxonomy" id="1245522"/>
    <lineage>
        <taxon>Bacteria</taxon>
        <taxon>Bacillati</taxon>
        <taxon>Bacillota</taxon>
        <taxon>Bacilli</taxon>
        <taxon>Bacillales</taxon>
        <taxon>Bacillaceae</taxon>
        <taxon>Siminovitchia</taxon>
    </lineage>
</organism>
<dbReference type="InterPro" id="IPR047801">
    <property type="entry name" value="Peptidase_C45"/>
</dbReference>
<reference evidence="2 3" key="1">
    <citation type="submission" date="2021-01" db="EMBL/GenBank/DDBJ databases">
        <title>Genomic Encyclopedia of Type Strains, Phase IV (KMG-IV): sequencing the most valuable type-strain genomes for metagenomic binning, comparative biology and taxonomic classification.</title>
        <authorList>
            <person name="Goeker M."/>
        </authorList>
    </citation>
    <scope>NUCLEOTIDE SEQUENCE [LARGE SCALE GENOMIC DNA]</scope>
    <source>
        <strain evidence="2 3">DSM 105453</strain>
    </source>
</reference>
<keyword evidence="3" id="KW-1185">Reference proteome</keyword>
<dbReference type="GO" id="GO:0016787">
    <property type="term" value="F:hydrolase activity"/>
    <property type="evidence" value="ECO:0007669"/>
    <property type="project" value="UniProtKB-KW"/>
</dbReference>
<dbReference type="SUPFAM" id="SSF56235">
    <property type="entry name" value="N-terminal nucleophile aminohydrolases (Ntn hydrolases)"/>
    <property type="match status" value="1"/>
</dbReference>
<dbReference type="RefSeq" id="WP_077112934.1">
    <property type="nucleotide sequence ID" value="NZ_JAFBFH010000022.1"/>
</dbReference>
<dbReference type="PANTHER" id="PTHR34180">
    <property type="entry name" value="PEPTIDASE C45"/>
    <property type="match status" value="1"/>
</dbReference>
<proteinExistence type="predicted"/>
<evidence type="ECO:0000313" key="3">
    <source>
        <dbReference type="Proteomes" id="UP000823485"/>
    </source>
</evidence>
<dbReference type="Proteomes" id="UP000823485">
    <property type="component" value="Unassembled WGS sequence"/>
</dbReference>
<evidence type="ECO:0000313" key="2">
    <source>
        <dbReference type="EMBL" id="MBM7716139.1"/>
    </source>
</evidence>
<sequence length="354" mass="40803">MKTIYSDIIPFRGTHYDFGKMQGQLLKDSLTLINRENQWKVRRPRFQINAAEAKQAIASFAPAIWEELLGFQEALQWPIEKVLTEFGGYRLEIPRSGCSILTGNDYFIRNYDYHPKTYEGRFVFFHPSDHGYATAGPSQRITGRSDGMNEKGLVMGYNFMNRKKPGDGFICSMINRIVLETCAHVEEAVALLKEIPHRHSFSYIMHDRSGRTFIAEATPREVKVRESRICTNHFELLQHENRGHLVDSKRRLAILEEHQAHLSEAREAFHLLNDTDKGIFSDLYASWAGTIHTAAYFPNELKVWFALGGDQFPTVLDFGAWLAGKDISMERITGEVDTDIPFVHMDEHADWFRR</sequence>
<protein>
    <submittedName>
        <fullName evidence="2">Choloylglycine hydrolase</fullName>
    </submittedName>
</protein>